<protein>
    <submittedName>
        <fullName evidence="1">Enamine deaminase RidA, house cleaning of reactive enamine intermediates, YjgF/YER057c/UK114 family</fullName>
    </submittedName>
</protein>
<dbReference type="Proteomes" id="UP000198825">
    <property type="component" value="Chromosome I"/>
</dbReference>
<evidence type="ECO:0000313" key="1">
    <source>
        <dbReference type="EMBL" id="SDU79674.1"/>
    </source>
</evidence>
<dbReference type="STRING" id="546874.SAMN04488544_0022"/>
<dbReference type="InterPro" id="IPR035959">
    <property type="entry name" value="RutC-like_sf"/>
</dbReference>
<dbReference type="SUPFAM" id="SSF55298">
    <property type="entry name" value="YjgF-like"/>
    <property type="match status" value="1"/>
</dbReference>
<gene>
    <name evidence="1" type="ORF">SAMN04488544_0022</name>
</gene>
<dbReference type="CDD" id="cd00448">
    <property type="entry name" value="YjgF_YER057c_UK114_family"/>
    <property type="match status" value="1"/>
</dbReference>
<accession>A0A1H2LFS3</accession>
<name>A0A1H2LFS3_9ACTN</name>
<keyword evidence="2" id="KW-1185">Reference proteome</keyword>
<dbReference type="Pfam" id="PF01042">
    <property type="entry name" value="Ribonuc_L-PSP"/>
    <property type="match status" value="1"/>
</dbReference>
<dbReference type="Gene3D" id="3.30.1330.40">
    <property type="entry name" value="RutC-like"/>
    <property type="match status" value="1"/>
</dbReference>
<evidence type="ECO:0000313" key="2">
    <source>
        <dbReference type="Proteomes" id="UP000198825"/>
    </source>
</evidence>
<organism evidence="1 2">
    <name type="scientific">Microlunatus sagamiharensis</name>
    <dbReference type="NCBI Taxonomy" id="546874"/>
    <lineage>
        <taxon>Bacteria</taxon>
        <taxon>Bacillati</taxon>
        <taxon>Actinomycetota</taxon>
        <taxon>Actinomycetes</taxon>
        <taxon>Propionibacteriales</taxon>
        <taxon>Propionibacteriaceae</taxon>
        <taxon>Microlunatus</taxon>
    </lineage>
</organism>
<proteinExistence type="predicted"/>
<dbReference type="AlphaFoldDB" id="A0A1H2LFS3"/>
<reference evidence="2" key="1">
    <citation type="submission" date="2016-10" db="EMBL/GenBank/DDBJ databases">
        <authorList>
            <person name="Varghese N."/>
            <person name="Submissions S."/>
        </authorList>
    </citation>
    <scope>NUCLEOTIDE SEQUENCE [LARGE SCALE GENOMIC DNA]</scope>
    <source>
        <strain evidence="2">DSM 21743</strain>
    </source>
</reference>
<dbReference type="RefSeq" id="WP_091071972.1">
    <property type="nucleotide sequence ID" value="NZ_LT629799.1"/>
</dbReference>
<dbReference type="InterPro" id="IPR006175">
    <property type="entry name" value="YjgF/YER057c/UK114"/>
</dbReference>
<dbReference type="EMBL" id="LT629799">
    <property type="protein sequence ID" value="SDU79674.1"/>
    <property type="molecule type" value="Genomic_DNA"/>
</dbReference>
<dbReference type="OrthoDB" id="9815126at2"/>
<sequence length="148" mass="15187">MTTTASGSPGTTHEHRTRNQCVDPWPWTAALGFASGTLVPTPARTLYLAGQAALDDAGVVVAPGDMAGQLARTMDNVETVLLVAGMTLSDVVRYDVYTTDMATYFSAAGELVGRFAAAGVVPCGGIAAQVGALAMPGLMVEVVRTAAR</sequence>